<proteinExistence type="predicted"/>
<keyword evidence="4" id="KW-1185">Reference proteome</keyword>
<accession>A0ABR3K0P0</accession>
<dbReference type="Proteomes" id="UP001556367">
    <property type="component" value="Unassembled WGS sequence"/>
</dbReference>
<dbReference type="SUPFAM" id="SSF52047">
    <property type="entry name" value="RNI-like"/>
    <property type="match status" value="1"/>
</dbReference>
<comment type="caution">
    <text evidence="3">The sequence shown here is derived from an EMBL/GenBank/DDBJ whole genome shotgun (WGS) entry which is preliminary data.</text>
</comment>
<feature type="compositionally biased region" description="Pro residues" evidence="1">
    <location>
        <begin position="348"/>
        <end position="358"/>
    </location>
</feature>
<feature type="domain" description="F-box" evidence="2">
    <location>
        <begin position="2"/>
        <end position="73"/>
    </location>
</feature>
<evidence type="ECO:0000259" key="2">
    <source>
        <dbReference type="Pfam" id="PF12937"/>
    </source>
</evidence>
<feature type="compositionally biased region" description="Acidic residues" evidence="1">
    <location>
        <begin position="617"/>
        <end position="652"/>
    </location>
</feature>
<dbReference type="Pfam" id="PF12937">
    <property type="entry name" value="F-box-like"/>
    <property type="match status" value="1"/>
</dbReference>
<name>A0ABR3K0P0_9AGAR</name>
<evidence type="ECO:0000256" key="1">
    <source>
        <dbReference type="SAM" id="MobiDB-lite"/>
    </source>
</evidence>
<protein>
    <recommendedName>
        <fullName evidence="2">F-box domain-containing protein</fullName>
    </recommendedName>
</protein>
<evidence type="ECO:0000313" key="4">
    <source>
        <dbReference type="Proteomes" id="UP001556367"/>
    </source>
</evidence>
<evidence type="ECO:0000313" key="3">
    <source>
        <dbReference type="EMBL" id="KAL0960985.1"/>
    </source>
</evidence>
<feature type="region of interest" description="Disordered" evidence="1">
    <location>
        <begin position="616"/>
        <end position="652"/>
    </location>
</feature>
<dbReference type="Gene3D" id="1.20.1280.50">
    <property type="match status" value="1"/>
</dbReference>
<sequence length="652" mass="72836">MHNLPVELLSRIFTLGALQEYPYRDDSPFLLKSKQTVYSAIPSSKFQLKVSHVCRGWRAVALDTPHLWTTVHFKSPKDLPRAEEYIKRALLNVRGHRAIDIMVDTVARGEHKDGHTLCEDQFDDVFRIIFPYVDYWRAFHLKVRDDACKGRARYWLHKAASALRLETLQLYHFEAFHDHHDLHIATFRPPVIVFNNNCPRLVNVSLIGVNLSWQQTPFLRELHHLELALHRSTIRPPYLLFMKMLQESPELRSLHLHYSGPKCEDGEPEQIWGAAVEPFVMANLTHLMLTDVDVETYLDAIIERLRFPALEKLSLDLRFTEEGAWTSFVNLIVAGKDNPLASATLPNLPSPAPPPASPSPSASPAISPVLQTAPLPSVSHRIMPIPNLCNLSHLSIAGLDCDLTAWRDFIHAVPALQILEIDFNRSGSLVTDVERIAAPTDDDDGDGSPEPQEAPQDVVIDAEEIAEHDARGPLTGQRGFFGVLLEGEPLHDPSSSPFVVAATNEPAVSHTPLLPHLHTVDFLGLSASRVREFIRYREGDWVRVHASPAAADASVVPAMSISSTIGDQDAFASNLADPGKRYALSHYRVRRDGNKTDIEILCAIRKCKLRDGSEIVIEVDEEEEGEGEDDGDEADYDSDSEAMSEKEGDDDA</sequence>
<dbReference type="EMBL" id="JASNQZ010000001">
    <property type="protein sequence ID" value="KAL0960985.1"/>
    <property type="molecule type" value="Genomic_DNA"/>
</dbReference>
<reference evidence="4" key="1">
    <citation type="submission" date="2024-06" db="EMBL/GenBank/DDBJ databases">
        <title>Multi-omics analyses provide insights into the biosynthesis of the anticancer antibiotic pleurotin in Hohenbuehelia grisea.</title>
        <authorList>
            <person name="Weaver J.A."/>
            <person name="Alberti F."/>
        </authorList>
    </citation>
    <scope>NUCLEOTIDE SEQUENCE [LARGE SCALE GENOMIC DNA]</scope>
    <source>
        <strain evidence="4">T-177</strain>
    </source>
</reference>
<organism evidence="3 4">
    <name type="scientific">Hohenbuehelia grisea</name>
    <dbReference type="NCBI Taxonomy" id="104357"/>
    <lineage>
        <taxon>Eukaryota</taxon>
        <taxon>Fungi</taxon>
        <taxon>Dikarya</taxon>
        <taxon>Basidiomycota</taxon>
        <taxon>Agaricomycotina</taxon>
        <taxon>Agaricomycetes</taxon>
        <taxon>Agaricomycetidae</taxon>
        <taxon>Agaricales</taxon>
        <taxon>Pleurotineae</taxon>
        <taxon>Pleurotaceae</taxon>
        <taxon>Hohenbuehelia</taxon>
    </lineage>
</organism>
<gene>
    <name evidence="3" type="ORF">HGRIS_005982</name>
</gene>
<feature type="compositionally biased region" description="Low complexity" evidence="1">
    <location>
        <begin position="359"/>
        <end position="368"/>
    </location>
</feature>
<dbReference type="InterPro" id="IPR001810">
    <property type="entry name" value="F-box_dom"/>
</dbReference>
<feature type="region of interest" description="Disordered" evidence="1">
    <location>
        <begin position="344"/>
        <end position="368"/>
    </location>
</feature>